<protein>
    <recommendedName>
        <fullName evidence="2">Heterokaryon incompatibility domain-containing protein</fullName>
    </recommendedName>
</protein>
<dbReference type="AlphaFoldDB" id="A0A9P5Z0K7"/>
<dbReference type="PANTHER" id="PTHR10622">
    <property type="entry name" value="HET DOMAIN-CONTAINING PROTEIN"/>
    <property type="match status" value="1"/>
</dbReference>
<reference evidence="3" key="1">
    <citation type="submission" date="2020-11" db="EMBL/GenBank/DDBJ databases">
        <authorList>
            <consortium name="DOE Joint Genome Institute"/>
            <person name="Ahrendt S."/>
            <person name="Riley R."/>
            <person name="Andreopoulos W."/>
            <person name="Labutti K."/>
            <person name="Pangilinan J."/>
            <person name="Ruiz-Duenas F.J."/>
            <person name="Barrasa J.M."/>
            <person name="Sanchez-Garcia M."/>
            <person name="Camarero S."/>
            <person name="Miyauchi S."/>
            <person name="Serrano A."/>
            <person name="Linde D."/>
            <person name="Babiker R."/>
            <person name="Drula E."/>
            <person name="Ayuso-Fernandez I."/>
            <person name="Pacheco R."/>
            <person name="Padilla G."/>
            <person name="Ferreira P."/>
            <person name="Barriuso J."/>
            <person name="Kellner H."/>
            <person name="Castanera R."/>
            <person name="Alfaro M."/>
            <person name="Ramirez L."/>
            <person name="Pisabarro A.G."/>
            <person name="Kuo A."/>
            <person name="Tritt A."/>
            <person name="Lipzen A."/>
            <person name="He G."/>
            <person name="Yan M."/>
            <person name="Ng V."/>
            <person name="Cullen D."/>
            <person name="Martin F."/>
            <person name="Rosso M.-N."/>
            <person name="Henrissat B."/>
            <person name="Hibbett D."/>
            <person name="Martinez A.T."/>
            <person name="Grigoriev I.V."/>
        </authorList>
    </citation>
    <scope>NUCLEOTIDE SEQUENCE</scope>
    <source>
        <strain evidence="3">CIRM-BRFM 674</strain>
    </source>
</reference>
<sequence length="677" mass="76913">MPIRLLHFRPSEQHESKLQITLLDRSGVYDYLKAVLDIEYSEEEFQEAVANSNSGPEAKNNVIKNWVNLYARYAILSHTWIRDSGAEVTYSIWNSGRFNTNQSGYQKLANFCKTAWIDHGIVFGWMDTICINKESSSELDESIRSMYKWYRNAHVCITYLVHTGFRSDMHNDAWFTRGWTFQELLAPRSMKFYNKDWQRLNDDLRRSDKDDDFIIHEIQQATTLTYAELQCDAKDLPISRKMELAAKRAVQREEDTAYSLMGICNVSISIAYGEGANRAFFRLIMEILNSSDNVLDVFNCSLRSPSSSDTNRQYTSYILPWGPLAYSHRSRELEGLTPQRPLEPLMLTHLGLRISVLLIPGGDEDYTTFIDDPIGDYYAKIQFMKGEGGKKLQKYTYNLLDKGLGIHPQFDGSTWTLDNSDPSPPLPVTSEDRASENLVFSPNSMNNIELPVELSATLKASNTDEEPPTHWADNLSNQGREAELDTPNPWPVDEFGQEYLEPGIGWTVADTTFGILNIGGDKTNIEVPNTCLAIGFQSHWSVEWEATSTYISKHDTDEPIVFKLQKRDTDISLNSAGYSIRRSELAKHGMKLVTMLASYWIVGLIDGVAFNDNLALNIIDILYGGHQVVKLSDSFMHINAQMGSSHLEHSFYTSHSVHTQGINKRLSEIDDMASLDL</sequence>
<dbReference type="PANTHER" id="PTHR10622:SF10">
    <property type="entry name" value="HET DOMAIN-CONTAINING PROTEIN"/>
    <property type="match status" value="1"/>
</dbReference>
<dbReference type="EMBL" id="MU155246">
    <property type="protein sequence ID" value="KAF9477944.1"/>
    <property type="molecule type" value="Genomic_DNA"/>
</dbReference>
<dbReference type="OrthoDB" id="2654851at2759"/>
<feature type="region of interest" description="Disordered" evidence="1">
    <location>
        <begin position="460"/>
        <end position="485"/>
    </location>
</feature>
<evidence type="ECO:0000313" key="3">
    <source>
        <dbReference type="EMBL" id="KAF9477944.1"/>
    </source>
</evidence>
<comment type="caution">
    <text evidence="3">The sequence shown here is derived from an EMBL/GenBank/DDBJ whole genome shotgun (WGS) entry which is preliminary data.</text>
</comment>
<dbReference type="Pfam" id="PF06985">
    <property type="entry name" value="HET"/>
    <property type="match status" value="1"/>
</dbReference>
<evidence type="ECO:0000256" key="1">
    <source>
        <dbReference type="SAM" id="MobiDB-lite"/>
    </source>
</evidence>
<evidence type="ECO:0000313" key="4">
    <source>
        <dbReference type="Proteomes" id="UP000807469"/>
    </source>
</evidence>
<dbReference type="Proteomes" id="UP000807469">
    <property type="component" value="Unassembled WGS sequence"/>
</dbReference>
<accession>A0A9P5Z0K7</accession>
<proteinExistence type="predicted"/>
<dbReference type="InterPro" id="IPR010730">
    <property type="entry name" value="HET"/>
</dbReference>
<keyword evidence="4" id="KW-1185">Reference proteome</keyword>
<gene>
    <name evidence="3" type="ORF">BDN70DRAFT_933787</name>
</gene>
<name>A0A9P5Z0K7_9AGAR</name>
<evidence type="ECO:0000259" key="2">
    <source>
        <dbReference type="Pfam" id="PF06985"/>
    </source>
</evidence>
<feature type="domain" description="Heterokaryon incompatibility" evidence="2">
    <location>
        <begin position="73"/>
        <end position="161"/>
    </location>
</feature>
<organism evidence="3 4">
    <name type="scientific">Pholiota conissans</name>
    <dbReference type="NCBI Taxonomy" id="109636"/>
    <lineage>
        <taxon>Eukaryota</taxon>
        <taxon>Fungi</taxon>
        <taxon>Dikarya</taxon>
        <taxon>Basidiomycota</taxon>
        <taxon>Agaricomycotina</taxon>
        <taxon>Agaricomycetes</taxon>
        <taxon>Agaricomycetidae</taxon>
        <taxon>Agaricales</taxon>
        <taxon>Agaricineae</taxon>
        <taxon>Strophariaceae</taxon>
        <taxon>Pholiota</taxon>
    </lineage>
</organism>